<dbReference type="Pfam" id="PF26568">
    <property type="entry name" value="RE_BanI_C"/>
    <property type="match status" value="1"/>
</dbReference>
<accession>X1LKG4</accession>
<evidence type="ECO:0000313" key="3">
    <source>
        <dbReference type="EMBL" id="GAI06341.1"/>
    </source>
</evidence>
<reference evidence="3" key="1">
    <citation type="journal article" date="2014" name="Front. Microbiol.">
        <title>High frequency of phylogenetically diverse reductive dehalogenase-homologous genes in deep subseafloor sedimentary metagenomes.</title>
        <authorList>
            <person name="Kawai M."/>
            <person name="Futagami T."/>
            <person name="Toyoda A."/>
            <person name="Takaki Y."/>
            <person name="Nishi S."/>
            <person name="Hori S."/>
            <person name="Arai W."/>
            <person name="Tsubouchi T."/>
            <person name="Morono Y."/>
            <person name="Uchiyama I."/>
            <person name="Ito T."/>
            <person name="Fujiyama A."/>
            <person name="Inagaki F."/>
            <person name="Takami H."/>
        </authorList>
    </citation>
    <scope>NUCLEOTIDE SEQUENCE</scope>
    <source>
        <strain evidence="3">Expedition CK06-06</strain>
    </source>
</reference>
<dbReference type="EMBL" id="BARV01005992">
    <property type="protein sequence ID" value="GAI06341.1"/>
    <property type="molecule type" value="Genomic_DNA"/>
</dbReference>
<feature type="non-terminal residue" evidence="3">
    <location>
        <position position="1"/>
    </location>
</feature>
<evidence type="ECO:0000259" key="2">
    <source>
        <dbReference type="Pfam" id="PF26568"/>
    </source>
</evidence>
<sequence>TSLANRSALDGLTKDMIMILLHGSTSMNTDTAEVLRKCEIGNLLGRPEELERYVKEKYIWVSRITGGAEANALGQVAQQHLCEFLSRELEPSYEVRPNGYISGITQNDGRTQIRFDIVVEKNTRAVAVEVSFQVTTNSTIERKAGQAASRYRTLKERGHQIAYVIDGAGNFQRRSAISNICANSDCTVAYTEEEFSVLLEFIKDVLG</sequence>
<protein>
    <submittedName>
        <fullName evidence="3">Uncharacterized protein</fullName>
    </submittedName>
</protein>
<dbReference type="InterPro" id="IPR058973">
    <property type="entry name" value="RE_BanI/HgiCI_C"/>
</dbReference>
<feature type="domain" description="BanI/HgiCI N-terminal" evidence="1">
    <location>
        <begin position="3"/>
        <end position="45"/>
    </location>
</feature>
<dbReference type="AlphaFoldDB" id="X1LKG4"/>
<organism evidence="3">
    <name type="scientific">marine sediment metagenome</name>
    <dbReference type="NCBI Taxonomy" id="412755"/>
    <lineage>
        <taxon>unclassified sequences</taxon>
        <taxon>metagenomes</taxon>
        <taxon>ecological metagenomes</taxon>
    </lineage>
</organism>
<dbReference type="InterPro" id="IPR058974">
    <property type="entry name" value="RE_BanI/HgiCI_N"/>
</dbReference>
<evidence type="ECO:0000259" key="1">
    <source>
        <dbReference type="Pfam" id="PF24447"/>
    </source>
</evidence>
<feature type="domain" description="BanI/HgiCI C-terminal" evidence="2">
    <location>
        <begin position="48"/>
        <end position="205"/>
    </location>
</feature>
<comment type="caution">
    <text evidence="3">The sequence shown here is derived from an EMBL/GenBank/DDBJ whole genome shotgun (WGS) entry which is preliminary data.</text>
</comment>
<name>X1LKG4_9ZZZZ</name>
<proteinExistence type="predicted"/>
<gene>
    <name evidence="3" type="ORF">S06H3_12226</name>
</gene>
<dbReference type="Pfam" id="PF24447">
    <property type="entry name" value="RE_BanI"/>
    <property type="match status" value="1"/>
</dbReference>